<reference evidence="1 2" key="1">
    <citation type="submission" date="2023-10" db="EMBL/GenBank/DDBJ databases">
        <title>179-bfca-hs.</title>
        <authorList>
            <person name="Miliotis G."/>
            <person name="Sengupta P."/>
            <person name="Hameed A."/>
            <person name="Chuvochina M."/>
            <person name="Mcdonagh F."/>
            <person name="Simpson A.C."/>
            <person name="Singh N.K."/>
            <person name="Rekha P.D."/>
            <person name="Raman K."/>
            <person name="Hugenholtz P."/>
            <person name="Venkateswaran K."/>
        </authorList>
    </citation>
    <scope>NUCLEOTIDE SEQUENCE [LARGE SCALE GENOMIC DNA]</scope>
    <source>
        <strain evidence="1 2">179-BFC-A-HS</strain>
    </source>
</reference>
<organism evidence="1 2">
    <name type="scientific">Tigheibacillus jepli</name>
    <dbReference type="NCBI Taxonomy" id="3035914"/>
    <lineage>
        <taxon>Bacteria</taxon>
        <taxon>Bacillati</taxon>
        <taxon>Bacillota</taxon>
        <taxon>Bacilli</taxon>
        <taxon>Bacillales</taxon>
        <taxon>Bacillaceae</taxon>
        <taxon>Tigheibacillus</taxon>
    </lineage>
</organism>
<sequence>MEENNPHSVVHRGEADRTDSEILRLQEDVQLLKQLISIKQQKRLAQKFQAFSSIF</sequence>
<dbReference type="RefSeq" id="WP_320385072.1">
    <property type="nucleotide sequence ID" value="NZ_JAROCA020000002.1"/>
</dbReference>
<comment type="caution">
    <text evidence="1">The sequence shown here is derived from an EMBL/GenBank/DDBJ whole genome shotgun (WGS) entry which is preliminary data.</text>
</comment>
<protein>
    <submittedName>
        <fullName evidence="1">Uncharacterized protein</fullName>
    </submittedName>
</protein>
<accession>A0ABU5CKB9</accession>
<gene>
    <name evidence="1" type="ORF">P5G51_016755</name>
</gene>
<proteinExistence type="predicted"/>
<keyword evidence="2" id="KW-1185">Reference proteome</keyword>
<evidence type="ECO:0000313" key="2">
    <source>
        <dbReference type="Proteomes" id="UP001228376"/>
    </source>
</evidence>
<name>A0ABU5CKB9_9BACI</name>
<dbReference type="EMBL" id="JAROCA020000002">
    <property type="protein sequence ID" value="MDY0406788.1"/>
    <property type="molecule type" value="Genomic_DNA"/>
</dbReference>
<dbReference type="Proteomes" id="UP001228376">
    <property type="component" value="Unassembled WGS sequence"/>
</dbReference>
<evidence type="ECO:0000313" key="1">
    <source>
        <dbReference type="EMBL" id="MDY0406788.1"/>
    </source>
</evidence>